<dbReference type="GO" id="GO:0015288">
    <property type="term" value="F:porin activity"/>
    <property type="evidence" value="ECO:0007669"/>
    <property type="project" value="TreeGrafter"/>
</dbReference>
<dbReference type="NCBIfam" id="TIGR01844">
    <property type="entry name" value="type_I_sec_TolC"/>
    <property type="match status" value="1"/>
</dbReference>
<gene>
    <name evidence="8" type="primary">bepC_1</name>
    <name evidence="8" type="ORF">NCTC7357_02595</name>
</gene>
<name>A0AAX3FVU8_9PSED</name>
<keyword evidence="3" id="KW-0813">Transport</keyword>
<evidence type="ECO:0000313" key="8">
    <source>
        <dbReference type="EMBL" id="VEF74301.1"/>
    </source>
</evidence>
<dbReference type="InterPro" id="IPR003423">
    <property type="entry name" value="OMP_efflux"/>
</dbReference>
<evidence type="ECO:0000256" key="5">
    <source>
        <dbReference type="ARBA" id="ARBA00022692"/>
    </source>
</evidence>
<organism evidence="8 9">
    <name type="scientific">Pseudomonas chlororaphis</name>
    <dbReference type="NCBI Taxonomy" id="587753"/>
    <lineage>
        <taxon>Bacteria</taxon>
        <taxon>Pseudomonadati</taxon>
        <taxon>Pseudomonadota</taxon>
        <taxon>Gammaproteobacteria</taxon>
        <taxon>Pseudomonadales</taxon>
        <taxon>Pseudomonadaceae</taxon>
        <taxon>Pseudomonas</taxon>
    </lineage>
</organism>
<evidence type="ECO:0000256" key="3">
    <source>
        <dbReference type="ARBA" id="ARBA00022448"/>
    </source>
</evidence>
<reference evidence="8 9" key="1">
    <citation type="submission" date="2018-12" db="EMBL/GenBank/DDBJ databases">
        <authorList>
            <consortium name="Pathogen Informatics"/>
        </authorList>
    </citation>
    <scope>NUCLEOTIDE SEQUENCE [LARGE SCALE GENOMIC DNA]</scope>
    <source>
        <strain evidence="8 9">NCTC7357</strain>
    </source>
</reference>
<evidence type="ECO:0000256" key="4">
    <source>
        <dbReference type="ARBA" id="ARBA00022452"/>
    </source>
</evidence>
<keyword evidence="5" id="KW-0812">Transmembrane</keyword>
<proteinExistence type="inferred from homology"/>
<dbReference type="PANTHER" id="PTHR30026:SF22">
    <property type="entry name" value="OUTER MEMBRANE EFFLUX PROTEIN"/>
    <property type="match status" value="1"/>
</dbReference>
<dbReference type="InterPro" id="IPR010130">
    <property type="entry name" value="T1SS_OMP_TolC"/>
</dbReference>
<dbReference type="Pfam" id="PF02321">
    <property type="entry name" value="OEP"/>
    <property type="match status" value="2"/>
</dbReference>
<keyword evidence="4" id="KW-1134">Transmembrane beta strand</keyword>
<dbReference type="Proteomes" id="UP000277437">
    <property type="component" value="Chromosome"/>
</dbReference>
<sequence>MVRSCSLLFGMLIIPILTPLAIARELNLPWLSEEKQAPARGLSSQHLADQLEGEANPTRLPVDTSLHKDTLDLREAVTIAVNRHPSIISAASAITEQEGQVDVAKAGYYPKITAGMNSGRVNLYGNGQVASLSVSQMLHDFGKVSGSVTQAEGQVLKQQALLLKQIDAIAEQTAEAMLEAHRQQSLLKIARDQVKAIQDVLEIVKLRADSGLTSQSDYVQASTRLQSAQANTQQVMTLLGQWRARLSTLVGNPLPTAVADPPADLERSARLDSTPDYTILPDVLAAEADRKSAYGQLENAKAQRYPTIALEASANQAITGTNPSNGEEHGSYNTLMLTGSMLLYQGGAISAQIRSATASIDRAESNINDTRLSAEDTLLRAREQTIGTRMRLGILGQRMATMTETRALYRDQYSVGTRSVLDLLNAEQEVYQAAADLEITRHDFWRGLITYINAAGYSREAYGLNNTSIQQIEIQQ</sequence>
<comment type="subcellular location">
    <subcellularLocation>
        <location evidence="1">Cell outer membrane</location>
    </subcellularLocation>
</comment>
<dbReference type="GO" id="GO:0009279">
    <property type="term" value="C:cell outer membrane"/>
    <property type="evidence" value="ECO:0007669"/>
    <property type="project" value="UniProtKB-SubCell"/>
</dbReference>
<evidence type="ECO:0000256" key="1">
    <source>
        <dbReference type="ARBA" id="ARBA00004442"/>
    </source>
</evidence>
<dbReference type="EMBL" id="LR134334">
    <property type="protein sequence ID" value="VEF74301.1"/>
    <property type="molecule type" value="Genomic_DNA"/>
</dbReference>
<keyword evidence="6" id="KW-0472">Membrane</keyword>
<dbReference type="InterPro" id="IPR051906">
    <property type="entry name" value="TolC-like"/>
</dbReference>
<comment type="similarity">
    <text evidence="2">Belongs to the outer membrane factor (OMF) (TC 1.B.17) family.</text>
</comment>
<keyword evidence="7" id="KW-0998">Cell outer membrane</keyword>
<protein>
    <submittedName>
        <fullName evidence="8">TolC family type I secretion outer membrane protein</fullName>
    </submittedName>
</protein>
<dbReference type="GO" id="GO:0015562">
    <property type="term" value="F:efflux transmembrane transporter activity"/>
    <property type="evidence" value="ECO:0007669"/>
    <property type="project" value="InterPro"/>
</dbReference>
<dbReference type="Gene3D" id="1.20.1600.10">
    <property type="entry name" value="Outer membrane efflux proteins (OEP)"/>
    <property type="match status" value="1"/>
</dbReference>
<dbReference type="PANTHER" id="PTHR30026">
    <property type="entry name" value="OUTER MEMBRANE PROTEIN TOLC"/>
    <property type="match status" value="1"/>
</dbReference>
<evidence type="ECO:0000256" key="6">
    <source>
        <dbReference type="ARBA" id="ARBA00023136"/>
    </source>
</evidence>
<accession>A0AAX3FVU8</accession>
<dbReference type="RefSeq" id="WP_124325469.1">
    <property type="nucleotide sequence ID" value="NZ_CP118137.1"/>
</dbReference>
<dbReference type="SUPFAM" id="SSF56954">
    <property type="entry name" value="Outer membrane efflux proteins (OEP)"/>
    <property type="match status" value="1"/>
</dbReference>
<evidence type="ECO:0000313" key="9">
    <source>
        <dbReference type="Proteomes" id="UP000277437"/>
    </source>
</evidence>
<evidence type="ECO:0000256" key="7">
    <source>
        <dbReference type="ARBA" id="ARBA00023237"/>
    </source>
</evidence>
<dbReference type="GO" id="GO:1990281">
    <property type="term" value="C:efflux pump complex"/>
    <property type="evidence" value="ECO:0007669"/>
    <property type="project" value="TreeGrafter"/>
</dbReference>
<evidence type="ECO:0000256" key="2">
    <source>
        <dbReference type="ARBA" id="ARBA00007613"/>
    </source>
</evidence>
<dbReference type="AlphaFoldDB" id="A0AAX3FVU8"/>